<dbReference type="STRING" id="418784.A0A2P7YF70"/>
<evidence type="ECO:0000256" key="1">
    <source>
        <dbReference type="ARBA" id="ARBA00006043"/>
    </source>
</evidence>
<comment type="similarity">
    <text evidence="1">Belongs to the UFD1 family.</text>
</comment>
<reference evidence="5 6" key="1">
    <citation type="submission" date="2018-03" db="EMBL/GenBank/DDBJ databases">
        <title>Candida pseudohaemulonii genome assembly and annotation.</title>
        <authorList>
            <person name="Munoz J.F."/>
            <person name="Gade L.G."/>
            <person name="Chow N.A."/>
            <person name="Litvintseva A.P."/>
            <person name="Loparev V.N."/>
            <person name="Cuomo C.A."/>
        </authorList>
    </citation>
    <scope>NUCLEOTIDE SEQUENCE [LARGE SCALE GENOMIC DNA]</scope>
    <source>
        <strain evidence="5 6">B12108</strain>
    </source>
</reference>
<dbReference type="GeneID" id="36568358"/>
<protein>
    <submittedName>
        <fullName evidence="5">Uncharacterized protein</fullName>
    </submittedName>
</protein>
<dbReference type="InterPro" id="IPR004854">
    <property type="entry name" value="Ufd1-like"/>
</dbReference>
<dbReference type="PANTHER" id="PTHR12555">
    <property type="entry name" value="UBIQUITIN FUSION DEGRADATON PROTEIN 1"/>
    <property type="match status" value="1"/>
</dbReference>
<dbReference type="AlphaFoldDB" id="A0A2P7YF70"/>
<name>A0A2P7YF70_9ASCO</name>
<dbReference type="InterPro" id="IPR042299">
    <property type="entry name" value="Ufd1-like_Nn"/>
</dbReference>
<dbReference type="PANTHER" id="PTHR12555:SF13">
    <property type="entry name" value="UBIQUITIN RECOGNITION FACTOR IN ER-ASSOCIATED DEGRADATION PROTEIN 1"/>
    <property type="match status" value="1"/>
</dbReference>
<evidence type="ECO:0000259" key="3">
    <source>
        <dbReference type="Pfam" id="PF03152"/>
    </source>
</evidence>
<gene>
    <name evidence="5" type="ORF">C7M61_004971</name>
</gene>
<dbReference type="GO" id="GO:0036503">
    <property type="term" value="P:ERAD pathway"/>
    <property type="evidence" value="ECO:0007669"/>
    <property type="project" value="TreeGrafter"/>
</dbReference>
<dbReference type="GO" id="GO:0034098">
    <property type="term" value="C:VCP-NPL4-UFD1 AAA ATPase complex"/>
    <property type="evidence" value="ECO:0007669"/>
    <property type="project" value="TreeGrafter"/>
</dbReference>
<feature type="domain" description="Ubiquitin-protein ligase E3A N-terminal zinc-binding" evidence="4">
    <location>
        <begin position="545"/>
        <end position="569"/>
    </location>
</feature>
<dbReference type="Gene3D" id="3.10.330.10">
    <property type="match status" value="1"/>
</dbReference>
<comment type="caution">
    <text evidence="5">The sequence shown here is derived from an EMBL/GenBank/DDBJ whole genome shotgun (WGS) entry which is preliminary data.</text>
</comment>
<dbReference type="OrthoDB" id="193703at2759"/>
<dbReference type="Proteomes" id="UP000241107">
    <property type="component" value="Unassembled WGS sequence"/>
</dbReference>
<keyword evidence="2" id="KW-0833">Ubl conjugation pathway</keyword>
<dbReference type="Pfam" id="PF03152">
    <property type="entry name" value="UFD1_N1"/>
    <property type="match status" value="1"/>
</dbReference>
<dbReference type="EMBL" id="PYFQ01000020">
    <property type="protein sequence ID" value="PSK34611.1"/>
    <property type="molecule type" value="Genomic_DNA"/>
</dbReference>
<keyword evidence="6" id="KW-1185">Reference proteome</keyword>
<evidence type="ECO:0000313" key="5">
    <source>
        <dbReference type="EMBL" id="PSK34611.1"/>
    </source>
</evidence>
<evidence type="ECO:0000259" key="4">
    <source>
        <dbReference type="Pfam" id="PF16558"/>
    </source>
</evidence>
<dbReference type="Gene3D" id="2.40.40.50">
    <property type="entry name" value="Ubiquitin fusion degradation protein UFD1, N-terminal domain"/>
    <property type="match status" value="1"/>
</dbReference>
<dbReference type="GO" id="GO:0031593">
    <property type="term" value="F:polyubiquitin modification-dependent protein binding"/>
    <property type="evidence" value="ECO:0007669"/>
    <property type="project" value="TreeGrafter"/>
</dbReference>
<accession>A0A2P7YF70</accession>
<evidence type="ECO:0000256" key="2">
    <source>
        <dbReference type="ARBA" id="ARBA00022786"/>
    </source>
</evidence>
<organism evidence="5 6">
    <name type="scientific">Candidozyma pseudohaemuli</name>
    <dbReference type="NCBI Taxonomy" id="418784"/>
    <lineage>
        <taxon>Eukaryota</taxon>
        <taxon>Fungi</taxon>
        <taxon>Dikarya</taxon>
        <taxon>Ascomycota</taxon>
        <taxon>Saccharomycotina</taxon>
        <taxon>Pichiomycetes</taxon>
        <taxon>Metschnikowiaceae</taxon>
        <taxon>Candidozyma</taxon>
    </lineage>
</organism>
<dbReference type="GO" id="GO:0006511">
    <property type="term" value="P:ubiquitin-dependent protein catabolic process"/>
    <property type="evidence" value="ECO:0007669"/>
    <property type="project" value="InterPro"/>
</dbReference>
<sequence>MSVQLSVQLLEGLPKNSDKCLFPPSLLQSTIDNVTDLPHPLVFNLSDGVSITAVGVKEFTAEEGTIEVPQYIFDSIKNEIVSIELADLPKATFLQLKPAQFYPHITNWKYYLESQLSQNYTTLTKGKPFFIDDRVAKTLVEVNVEDANAPTVIVVDTDTILDVLPLNDIMAAQQLSQNDATSALENIPELSNSEVLELVPFNQSAVPKIFKIDLRKAQSSFSLVLRSENEDEAYNVDLLVALDKFVKLDNFAFETMSQDSVVANTDKAVEIDVRSDMIVNHLEKYKEEDSCYLYAVVFAWDHNAKVRLEKKPIVQKAEEVKNSTMEAPCSHCGKRIEKAKLPLHEAFCIRNNVKCSCGLVFNKEVPANHWHCDVCVPPVAGNSTLFKFKHDRLQHSGPYKCEECDNSPEYSDFVLLVRDHKLTSCPAKLHECMFCHLILPQEEETYEDRFTNLTHHENQCGNKTTECFECHRVFKRKDLKSHMRMHYMDKVELNTESVGLCANVNCVNIVEDATNELGLCDICYGPLFATVLDPTHIKLQNRIERRYMLQLTKGCGNSWCQNSHCATASKPLPIKDLLNLIQQELLPLIVKPELPITKKNGAKSSRNELYFCISESVHNKKALVEHLAEEGHYSRNMALKAVHKLRNEDSAREWLARNAISVS</sequence>
<dbReference type="InterPro" id="IPR055417">
    <property type="entry name" value="UFD1_N1"/>
</dbReference>
<feature type="domain" description="Ubiquitin fusion degradation protein UFD1 N-terminal subdomain 1" evidence="3">
    <location>
        <begin position="15"/>
        <end position="88"/>
    </location>
</feature>
<dbReference type="Pfam" id="PF23580">
    <property type="entry name" value="Znf_XAF1_N"/>
    <property type="match status" value="1"/>
</dbReference>
<dbReference type="Pfam" id="PF16558">
    <property type="entry name" value="AZUL"/>
    <property type="match status" value="1"/>
</dbReference>
<dbReference type="InterPro" id="IPR032353">
    <property type="entry name" value="AZUL"/>
</dbReference>
<dbReference type="Gene3D" id="6.10.130.10">
    <property type="entry name" value="Ubiquitin-protein ligase E3A, N-terminal zinc-binding domain (AZUL)"/>
    <property type="match status" value="1"/>
</dbReference>
<evidence type="ECO:0000313" key="6">
    <source>
        <dbReference type="Proteomes" id="UP000241107"/>
    </source>
</evidence>
<dbReference type="InterPro" id="IPR042556">
    <property type="entry name" value="AZUL_sf"/>
</dbReference>
<proteinExistence type="inferred from homology"/>
<dbReference type="RefSeq" id="XP_024711501.1">
    <property type="nucleotide sequence ID" value="XM_024860283.1"/>
</dbReference>
<dbReference type="VEuPathDB" id="FungiDB:C7M61_004971"/>